<accession>L9WYI7</accession>
<dbReference type="Proteomes" id="UP000011688">
    <property type="component" value="Unassembled WGS sequence"/>
</dbReference>
<keyword evidence="3" id="KW-1185">Reference proteome</keyword>
<keyword evidence="1" id="KW-1133">Transmembrane helix</keyword>
<protein>
    <submittedName>
        <fullName evidence="2">Uncharacterized protein</fullName>
    </submittedName>
</protein>
<gene>
    <name evidence="2" type="ORF">C491_18074</name>
</gene>
<evidence type="ECO:0000256" key="1">
    <source>
        <dbReference type="SAM" id="Phobius"/>
    </source>
</evidence>
<name>L9WYI7_9EURY</name>
<dbReference type="AlphaFoldDB" id="L9WYI7"/>
<proteinExistence type="predicted"/>
<evidence type="ECO:0000313" key="3">
    <source>
        <dbReference type="Proteomes" id="UP000011688"/>
    </source>
</evidence>
<organism evidence="2 3">
    <name type="scientific">Natronococcus amylolyticus DSM 10524</name>
    <dbReference type="NCBI Taxonomy" id="1227497"/>
    <lineage>
        <taxon>Archaea</taxon>
        <taxon>Methanobacteriati</taxon>
        <taxon>Methanobacteriota</taxon>
        <taxon>Stenosarchaea group</taxon>
        <taxon>Halobacteria</taxon>
        <taxon>Halobacteriales</taxon>
        <taxon>Natrialbaceae</taxon>
        <taxon>Natronococcus</taxon>
    </lineage>
</organism>
<dbReference type="eggNOG" id="ENOG502N5EH">
    <property type="taxonomic scope" value="Archaea"/>
</dbReference>
<keyword evidence="1" id="KW-0812">Transmembrane</keyword>
<dbReference type="RefSeq" id="WP_005558769.1">
    <property type="nucleotide sequence ID" value="NZ_AOIB01000036.1"/>
</dbReference>
<feature type="transmembrane region" description="Helical" evidence="1">
    <location>
        <begin position="35"/>
        <end position="56"/>
    </location>
</feature>
<reference evidence="2 3" key="1">
    <citation type="journal article" date="2014" name="PLoS Genet.">
        <title>Phylogenetically driven sequencing of extremely halophilic archaea reveals strategies for static and dynamic osmo-response.</title>
        <authorList>
            <person name="Becker E.A."/>
            <person name="Seitzer P.M."/>
            <person name="Tritt A."/>
            <person name="Larsen D."/>
            <person name="Krusor M."/>
            <person name="Yao A.I."/>
            <person name="Wu D."/>
            <person name="Madern D."/>
            <person name="Eisen J.A."/>
            <person name="Darling A.E."/>
            <person name="Facciotti M.T."/>
        </authorList>
    </citation>
    <scope>NUCLEOTIDE SEQUENCE [LARGE SCALE GENOMIC DNA]</scope>
    <source>
        <strain evidence="2 3">DSM 10524</strain>
    </source>
</reference>
<dbReference type="EMBL" id="AOIB01000036">
    <property type="protein sequence ID" value="ELY54535.1"/>
    <property type="molecule type" value="Genomic_DNA"/>
</dbReference>
<keyword evidence="1" id="KW-0472">Membrane</keyword>
<comment type="caution">
    <text evidence="2">The sequence shown here is derived from an EMBL/GenBank/DDBJ whole genome shotgun (WGS) entry which is preliminary data.</text>
</comment>
<sequence length="61" mass="6465">MTRPLRIVGLAVAGIVVLWLVLELIALVFGLVTWIVSTIVSLAVLALLVYVGYLLVSSVGT</sequence>
<feature type="transmembrane region" description="Helical" evidence="1">
    <location>
        <begin position="7"/>
        <end position="29"/>
    </location>
</feature>
<evidence type="ECO:0000313" key="2">
    <source>
        <dbReference type="EMBL" id="ELY54535.1"/>
    </source>
</evidence>